<name>A0A4R1B7S2_9BACT</name>
<gene>
    <name evidence="1" type="ORF">EPD60_14475</name>
</gene>
<dbReference type="EMBL" id="SJZI01000050">
    <property type="protein sequence ID" value="TCJ12688.1"/>
    <property type="molecule type" value="Genomic_DNA"/>
</dbReference>
<sequence>MKISDLKPGDVVRVLHDGGEREGVVTDTSRDENMACINNGVQEFWYPPEEIVPIPMSDQAMTGILGFEKEMLEDGSVKYKKGPFRVLLREPGNYTNMEVWYREDRRHFHHPLYLHELQNHHLQMTKMTLERGVAQ</sequence>
<dbReference type="OrthoDB" id="666099at2"/>
<reference evidence="1 2" key="1">
    <citation type="submission" date="2019-03" db="EMBL/GenBank/DDBJ databases">
        <authorList>
            <person name="Kim M.K.M."/>
        </authorList>
    </citation>
    <scope>NUCLEOTIDE SEQUENCE [LARGE SCALE GENOMIC DNA]</scope>
    <source>
        <strain evidence="1 2">17J68-12</strain>
    </source>
</reference>
<proteinExistence type="predicted"/>
<evidence type="ECO:0000313" key="2">
    <source>
        <dbReference type="Proteomes" id="UP000295334"/>
    </source>
</evidence>
<dbReference type="AlphaFoldDB" id="A0A4R1B7S2"/>
<comment type="caution">
    <text evidence="1">The sequence shown here is derived from an EMBL/GenBank/DDBJ whole genome shotgun (WGS) entry which is preliminary data.</text>
</comment>
<dbReference type="Proteomes" id="UP000295334">
    <property type="component" value="Unassembled WGS sequence"/>
</dbReference>
<evidence type="ECO:0000313" key="1">
    <source>
        <dbReference type="EMBL" id="TCJ12688.1"/>
    </source>
</evidence>
<keyword evidence="2" id="KW-1185">Reference proteome</keyword>
<organism evidence="1 2">
    <name type="scientific">Flaviaesturariibacter flavus</name>
    <dbReference type="NCBI Taxonomy" id="2502780"/>
    <lineage>
        <taxon>Bacteria</taxon>
        <taxon>Pseudomonadati</taxon>
        <taxon>Bacteroidota</taxon>
        <taxon>Chitinophagia</taxon>
        <taxon>Chitinophagales</taxon>
        <taxon>Chitinophagaceae</taxon>
        <taxon>Flaviaestuariibacter</taxon>
    </lineage>
</organism>
<protein>
    <submittedName>
        <fullName evidence="1">Uncharacterized protein</fullName>
    </submittedName>
</protein>
<accession>A0A4R1B7S2</accession>